<comment type="pathway">
    <text evidence="5">Amino-acid biosynthesis; L-arginine biosynthesis; N(2)-acetyl-L-ornithine from L-glutamate: step 3/4.</text>
</comment>
<keyword evidence="1 5" id="KW-0055">Arginine biosynthesis</keyword>
<dbReference type="Proteomes" id="UP001281731">
    <property type="component" value="Unassembled WGS sequence"/>
</dbReference>
<dbReference type="GO" id="GO:0003942">
    <property type="term" value="F:N-acetyl-gamma-glutamyl-phosphate reductase activity"/>
    <property type="evidence" value="ECO:0007669"/>
    <property type="project" value="UniProtKB-UniRule"/>
</dbReference>
<dbReference type="HAMAP" id="MF_00150">
    <property type="entry name" value="ArgC_type1"/>
    <property type="match status" value="1"/>
</dbReference>
<sequence length="384" mass="40188">MAINVAIAGATGYAGGEIIRLLLGHPKYASGELTIGALMGNSSAGQRCATAIPHAPQLAHRVIEAMNTDILAQHDVVFLGLPHGHSATVAKAVGDRAIVVDCAADFRLKHQTDWDNYYGGTYAGSWPYGIPELPGHREAIAASKHVAVPGCFPTGATLATYPALQNGFIEPNISITSVTGVSGAGKSASVPMLGAETMGSLKAYKTAGTHRHTPEIIQNLEEVSDGKKVNISFTPVLAPLPRGILTVASAPLSDTIMNKTKDVVAAVDCPDKNISQNVHPAHTQIVTEQIRDITAQIRGAYEDAYAKEACVHLLEEGIQPQTQHVLGANLCHVQVEVDSQSGRLLMVSAIDNLTKGTAGAAIQCMNIALGWEETAGLPLVGVAP</sequence>
<dbReference type="Gene3D" id="3.30.360.10">
    <property type="entry name" value="Dihydrodipicolinate Reductase, domain 2"/>
    <property type="match status" value="1"/>
</dbReference>
<dbReference type="AlphaFoldDB" id="A0AAW9HKC9"/>
<dbReference type="PANTHER" id="PTHR32338:SF10">
    <property type="entry name" value="N-ACETYL-GAMMA-GLUTAMYL-PHOSPHATE REDUCTASE, CHLOROPLASTIC-RELATED"/>
    <property type="match status" value="1"/>
</dbReference>
<dbReference type="GO" id="GO:0006526">
    <property type="term" value="P:L-arginine biosynthetic process"/>
    <property type="evidence" value="ECO:0007669"/>
    <property type="project" value="UniProtKB-UniRule"/>
</dbReference>
<dbReference type="EMBL" id="JAWNGC010000001">
    <property type="protein sequence ID" value="MDY5154370.1"/>
    <property type="molecule type" value="Genomic_DNA"/>
</dbReference>
<dbReference type="Pfam" id="PF01118">
    <property type="entry name" value="Semialdhyde_dh"/>
    <property type="match status" value="1"/>
</dbReference>
<dbReference type="RefSeq" id="WP_320756246.1">
    <property type="nucleotide sequence ID" value="NZ_JAWNGC010000001.1"/>
</dbReference>
<keyword evidence="4 5" id="KW-0560">Oxidoreductase</keyword>
<feature type="domain" description="Semialdehyde dehydrogenase NAD-binding" evidence="6">
    <location>
        <begin position="4"/>
        <end position="141"/>
    </location>
</feature>
<evidence type="ECO:0000256" key="3">
    <source>
        <dbReference type="ARBA" id="ARBA00022857"/>
    </source>
</evidence>
<dbReference type="InterPro" id="IPR036291">
    <property type="entry name" value="NAD(P)-bd_dom_sf"/>
</dbReference>
<dbReference type="SUPFAM" id="SSF51735">
    <property type="entry name" value="NAD(P)-binding Rossmann-fold domains"/>
    <property type="match status" value="1"/>
</dbReference>
<evidence type="ECO:0000313" key="7">
    <source>
        <dbReference type="EMBL" id="MDY5154370.1"/>
    </source>
</evidence>
<evidence type="ECO:0000259" key="6">
    <source>
        <dbReference type="SMART" id="SM00859"/>
    </source>
</evidence>
<feature type="active site" evidence="5">
    <location>
        <position position="151"/>
    </location>
</feature>
<evidence type="ECO:0000313" key="8">
    <source>
        <dbReference type="Proteomes" id="UP001281731"/>
    </source>
</evidence>
<accession>A0AAW9HKC9</accession>
<comment type="catalytic activity">
    <reaction evidence="5">
        <text>N-acetyl-L-glutamate 5-semialdehyde + phosphate + NADP(+) = N-acetyl-L-glutamyl 5-phosphate + NADPH + H(+)</text>
        <dbReference type="Rhea" id="RHEA:21588"/>
        <dbReference type="ChEBI" id="CHEBI:15378"/>
        <dbReference type="ChEBI" id="CHEBI:29123"/>
        <dbReference type="ChEBI" id="CHEBI:43474"/>
        <dbReference type="ChEBI" id="CHEBI:57783"/>
        <dbReference type="ChEBI" id="CHEBI:57936"/>
        <dbReference type="ChEBI" id="CHEBI:58349"/>
        <dbReference type="EC" id="1.2.1.38"/>
    </reaction>
</comment>
<dbReference type="CDD" id="cd23934">
    <property type="entry name" value="AGPR_1_C"/>
    <property type="match status" value="1"/>
</dbReference>
<gene>
    <name evidence="5 7" type="primary">argC</name>
    <name evidence="7" type="ORF">R6G80_01315</name>
</gene>
<keyword evidence="2 5" id="KW-0028">Amino-acid biosynthesis</keyword>
<dbReference type="CDD" id="cd24148">
    <property type="entry name" value="AGPR_1_actinobacAGPR_like"/>
    <property type="match status" value="1"/>
</dbReference>
<proteinExistence type="inferred from homology"/>
<comment type="similarity">
    <text evidence="5">Belongs to the NAGSA dehydrogenase family. Type 1 subfamily.</text>
</comment>
<comment type="function">
    <text evidence="5">Catalyzes the NADPH-dependent reduction of N-acetyl-5-glutamyl phosphate to yield N-acetyl-L-glutamate 5-semialdehyde.</text>
</comment>
<reference evidence="7" key="1">
    <citation type="submission" date="2023-10" db="EMBL/GenBank/DDBJ databases">
        <title>Whole Genome based description of the genera Actinobaculum and Actinotignum reveals a complex phylogenetic relationship within the species included in the genus Actinotignum.</title>
        <authorList>
            <person name="Jensen C.S."/>
            <person name="Dargis R."/>
            <person name="Kemp M."/>
            <person name="Christensen J.J."/>
        </authorList>
    </citation>
    <scope>NUCLEOTIDE SEQUENCE</scope>
    <source>
        <strain evidence="7">SLA_B511</strain>
    </source>
</reference>
<dbReference type="NCBIfam" id="TIGR01850">
    <property type="entry name" value="argC"/>
    <property type="match status" value="1"/>
</dbReference>
<dbReference type="GO" id="GO:0005737">
    <property type="term" value="C:cytoplasm"/>
    <property type="evidence" value="ECO:0007669"/>
    <property type="project" value="UniProtKB-SubCell"/>
</dbReference>
<dbReference type="Pfam" id="PF22698">
    <property type="entry name" value="Semialdhyde_dhC_1"/>
    <property type="match status" value="2"/>
</dbReference>
<dbReference type="GO" id="GO:0070401">
    <property type="term" value="F:NADP+ binding"/>
    <property type="evidence" value="ECO:0007669"/>
    <property type="project" value="InterPro"/>
</dbReference>
<evidence type="ECO:0000256" key="2">
    <source>
        <dbReference type="ARBA" id="ARBA00022605"/>
    </source>
</evidence>
<dbReference type="PANTHER" id="PTHR32338">
    <property type="entry name" value="N-ACETYL-GAMMA-GLUTAMYL-PHOSPHATE REDUCTASE, CHLOROPLASTIC-RELATED-RELATED"/>
    <property type="match status" value="1"/>
</dbReference>
<dbReference type="InterPro" id="IPR050085">
    <property type="entry name" value="AGPR"/>
</dbReference>
<keyword evidence="3 5" id="KW-0521">NADP</keyword>
<dbReference type="EC" id="1.2.1.38" evidence="5"/>
<dbReference type="SMART" id="SM00859">
    <property type="entry name" value="Semialdhyde_dh"/>
    <property type="match status" value="1"/>
</dbReference>
<protein>
    <recommendedName>
        <fullName evidence="5">N-acetyl-gamma-glutamyl-phosphate reductase</fullName>
        <shortName evidence="5">AGPR</shortName>
        <ecNumber evidence="5">1.2.1.38</ecNumber>
    </recommendedName>
    <alternativeName>
        <fullName evidence="5">N-acetyl-glutamate semialdehyde dehydrogenase</fullName>
        <shortName evidence="5">NAGSA dehydrogenase</shortName>
    </alternativeName>
</protein>
<dbReference type="InterPro" id="IPR058924">
    <property type="entry name" value="AGPR_dimerisation_dom"/>
</dbReference>
<name>A0AAW9HKC9_9ACTO</name>
<keyword evidence="5" id="KW-0963">Cytoplasm</keyword>
<comment type="subcellular location">
    <subcellularLocation>
        <location evidence="5">Cytoplasm</location>
    </subcellularLocation>
</comment>
<evidence type="ECO:0000256" key="5">
    <source>
        <dbReference type="HAMAP-Rule" id="MF_00150"/>
    </source>
</evidence>
<dbReference type="InterPro" id="IPR000534">
    <property type="entry name" value="Semialdehyde_DH_NAD-bd"/>
</dbReference>
<dbReference type="Gene3D" id="3.40.50.720">
    <property type="entry name" value="NAD(P)-binding Rossmann-like Domain"/>
    <property type="match status" value="1"/>
</dbReference>
<dbReference type="SUPFAM" id="SSF55347">
    <property type="entry name" value="Glyceraldehyde-3-phosphate dehydrogenase-like, C-terminal domain"/>
    <property type="match status" value="2"/>
</dbReference>
<dbReference type="GO" id="GO:0051287">
    <property type="term" value="F:NAD binding"/>
    <property type="evidence" value="ECO:0007669"/>
    <property type="project" value="InterPro"/>
</dbReference>
<organism evidence="7 8">
    <name type="scientific">Actinotignum urinale</name>
    <dbReference type="NCBI Taxonomy" id="190146"/>
    <lineage>
        <taxon>Bacteria</taxon>
        <taxon>Bacillati</taxon>
        <taxon>Actinomycetota</taxon>
        <taxon>Actinomycetes</taxon>
        <taxon>Actinomycetales</taxon>
        <taxon>Actinomycetaceae</taxon>
        <taxon>Actinotignum</taxon>
    </lineage>
</organism>
<evidence type="ECO:0000256" key="1">
    <source>
        <dbReference type="ARBA" id="ARBA00022571"/>
    </source>
</evidence>
<comment type="caution">
    <text evidence="7">The sequence shown here is derived from an EMBL/GenBank/DDBJ whole genome shotgun (WGS) entry which is preliminary data.</text>
</comment>
<evidence type="ECO:0000256" key="4">
    <source>
        <dbReference type="ARBA" id="ARBA00023002"/>
    </source>
</evidence>
<dbReference type="InterPro" id="IPR000706">
    <property type="entry name" value="AGPR_type-1"/>
</dbReference>